<dbReference type="Gene3D" id="3.40.50.720">
    <property type="entry name" value="NAD(P)-binding Rossmann-like Domain"/>
    <property type="match status" value="1"/>
</dbReference>
<dbReference type="PANTHER" id="PTHR14097:SF7">
    <property type="entry name" value="OXIDOREDUCTASE HTATIP2"/>
    <property type="match status" value="1"/>
</dbReference>
<protein>
    <recommendedName>
        <fullName evidence="1">NAD(P)-binding domain-containing protein</fullName>
    </recommendedName>
</protein>
<dbReference type="GO" id="GO:0005737">
    <property type="term" value="C:cytoplasm"/>
    <property type="evidence" value="ECO:0007669"/>
    <property type="project" value="TreeGrafter"/>
</dbReference>
<dbReference type="InterPro" id="IPR016040">
    <property type="entry name" value="NAD(P)-bd_dom"/>
</dbReference>
<name>A0A8T0G4W3_CERPU</name>
<dbReference type="GO" id="GO:0051170">
    <property type="term" value="P:import into nucleus"/>
    <property type="evidence" value="ECO:0007669"/>
    <property type="project" value="TreeGrafter"/>
</dbReference>
<dbReference type="EMBL" id="CM026433">
    <property type="protein sequence ID" value="KAG0554303.1"/>
    <property type="molecule type" value="Genomic_DNA"/>
</dbReference>
<evidence type="ECO:0000259" key="1">
    <source>
        <dbReference type="Pfam" id="PF13460"/>
    </source>
</evidence>
<feature type="domain" description="NAD(P)-binding" evidence="1">
    <location>
        <begin position="19"/>
        <end position="180"/>
    </location>
</feature>
<accession>A0A8T0G4W3</accession>
<dbReference type="Proteomes" id="UP000822688">
    <property type="component" value="Chromosome 12"/>
</dbReference>
<dbReference type="InterPro" id="IPR036291">
    <property type="entry name" value="NAD(P)-bd_dom_sf"/>
</dbReference>
<reference evidence="2" key="1">
    <citation type="submission" date="2020-06" db="EMBL/GenBank/DDBJ databases">
        <title>WGS assembly of Ceratodon purpureus strain R40.</title>
        <authorList>
            <person name="Carey S.B."/>
            <person name="Jenkins J."/>
            <person name="Shu S."/>
            <person name="Lovell J.T."/>
            <person name="Sreedasyam A."/>
            <person name="Maumus F."/>
            <person name="Tiley G.P."/>
            <person name="Fernandez-Pozo N."/>
            <person name="Barry K."/>
            <person name="Chen C."/>
            <person name="Wang M."/>
            <person name="Lipzen A."/>
            <person name="Daum C."/>
            <person name="Saski C.A."/>
            <person name="Payton A.C."/>
            <person name="Mcbreen J.C."/>
            <person name="Conrad R.E."/>
            <person name="Kollar L.M."/>
            <person name="Olsson S."/>
            <person name="Huttunen S."/>
            <person name="Landis J.B."/>
            <person name="Wickett N.J."/>
            <person name="Johnson M.G."/>
            <person name="Rensing S.A."/>
            <person name="Grimwood J."/>
            <person name="Schmutz J."/>
            <person name="Mcdaniel S.F."/>
        </authorList>
    </citation>
    <scope>NUCLEOTIDE SEQUENCE</scope>
    <source>
        <strain evidence="2">R40</strain>
    </source>
</reference>
<dbReference type="PANTHER" id="PTHR14097">
    <property type="entry name" value="OXIDOREDUCTASE HTATIP2"/>
    <property type="match status" value="1"/>
</dbReference>
<dbReference type="OrthoDB" id="430436at2759"/>
<sequence>MADEKDSGNDQPMSAFIVGGTGMVGRRLVEELAKSPRFNRVVTLGRRPVEYDGEGKEKLEQHVVDFDNLQEHASLFKGHNVGLSTMGTSSALAGSVANLEKIDHHYPLQAARLYKEANPDIPTHFAVVTAPGVSSKSWFASVRVKGKLEDDLRALGFTQLSIFRPAILTLEPGQKPREVAYFGESIQVLAKPLNFITCGRAAVEFGCVARNMRLAAEERIFAGTPRVTSYSNLEMLKLDPKVNKIK</sequence>
<dbReference type="Pfam" id="PF13460">
    <property type="entry name" value="NAD_binding_10"/>
    <property type="match status" value="1"/>
</dbReference>
<dbReference type="SUPFAM" id="SSF51735">
    <property type="entry name" value="NAD(P)-binding Rossmann-fold domains"/>
    <property type="match status" value="1"/>
</dbReference>
<evidence type="ECO:0000313" key="3">
    <source>
        <dbReference type="Proteomes" id="UP000822688"/>
    </source>
</evidence>
<keyword evidence="3" id="KW-1185">Reference proteome</keyword>
<dbReference type="AlphaFoldDB" id="A0A8T0G4W3"/>
<proteinExistence type="predicted"/>
<organism evidence="2 3">
    <name type="scientific">Ceratodon purpureus</name>
    <name type="common">Fire moss</name>
    <name type="synonym">Dicranum purpureum</name>
    <dbReference type="NCBI Taxonomy" id="3225"/>
    <lineage>
        <taxon>Eukaryota</taxon>
        <taxon>Viridiplantae</taxon>
        <taxon>Streptophyta</taxon>
        <taxon>Embryophyta</taxon>
        <taxon>Bryophyta</taxon>
        <taxon>Bryophytina</taxon>
        <taxon>Bryopsida</taxon>
        <taxon>Dicranidae</taxon>
        <taxon>Pseudoditrichales</taxon>
        <taxon>Ditrichaceae</taxon>
        <taxon>Ceratodon</taxon>
    </lineage>
</organism>
<comment type="caution">
    <text evidence="2">The sequence shown here is derived from an EMBL/GenBank/DDBJ whole genome shotgun (WGS) entry which is preliminary data.</text>
</comment>
<gene>
    <name evidence="2" type="ORF">KC19_12G081200</name>
</gene>
<evidence type="ECO:0000313" key="2">
    <source>
        <dbReference type="EMBL" id="KAG0554303.1"/>
    </source>
</evidence>